<gene>
    <name evidence="7" type="ORF">V1477_012279</name>
</gene>
<feature type="non-terminal residue" evidence="7">
    <location>
        <position position="889"/>
    </location>
</feature>
<dbReference type="InterPro" id="IPR026511">
    <property type="entry name" value="PTHB1"/>
</dbReference>
<feature type="domain" description="PTHB1 GAE" evidence="3">
    <location>
        <begin position="435"/>
        <end position="512"/>
    </location>
</feature>
<dbReference type="PANTHER" id="PTHR20991">
    <property type="entry name" value="PARATHYROID HORMONE-RESPONSIVE B1 GENE"/>
    <property type="match status" value="1"/>
</dbReference>
<reference evidence="7 8" key="1">
    <citation type="journal article" date="2024" name="Ann. Entomol. Soc. Am.">
        <title>Genomic analyses of the southern and eastern yellowjacket wasps (Hymenoptera: Vespidae) reveal evolutionary signatures of social life.</title>
        <authorList>
            <person name="Catto M.A."/>
            <person name="Caine P.B."/>
            <person name="Orr S.E."/>
            <person name="Hunt B.G."/>
            <person name="Goodisman M.A.D."/>
        </authorList>
    </citation>
    <scope>NUCLEOTIDE SEQUENCE [LARGE SCALE GENOMIC DNA]</scope>
    <source>
        <strain evidence="7">232</strain>
        <tissue evidence="7">Head and thorax</tissue>
    </source>
</reference>
<dbReference type="Pfam" id="PF23337">
    <property type="entry name" value="PTHB1_pf"/>
    <property type="match status" value="1"/>
</dbReference>
<keyword evidence="1" id="KW-0175">Coiled coil</keyword>
<protein>
    <submittedName>
        <fullName evidence="7">Protein PTHB1 isoform X1</fullName>
    </submittedName>
</protein>
<sequence>MSLFKTKEWWRTKCGSNETFDRSSLLVAPLFGDDRKDCIVIGSHQGYLRIYYLSSQWQDETKSSTGYKSIDLMTETKLGDCIVDLKAGKLVSGSQDPHLAVLTSNKLIVYTVTLTKGSTEQGDQCNLEIAYEHRLPRFPASLVVGPFGGVRGRDFLCVQCLDGTLFFYEQEAYAFSQLLRNRLLPEPIVYISRNDVFVTSNCSYQNIAEFGRNQKQGETKNEAAKSLEPEWSYNIGEAVVDIGAVTLSSFEIGIVVLGEKNLYCFKDTGASLKYTKRLDYKALCFHAYVIEPDGKLMVFVIADTSTLMIYEGTTLKWSAQLPFVPVAVTRAHFQYLDGLIVILSEEGQLEACYLGSEPSLFIAPAVHRRGFDYVAAEEELLEVRRKLKEMKLSGDQLAVTPVTDMELLVNVNISPDLEPCPFVDKESKEDQEIRQLSMCRATIELSSYTTLYGVQVCIDVSKPFVSTITYRDKQVVQTLIYPSGNLPVMSSEVKITATYENDRGNLRIMQKTTELPLKLMLRACPPENTSTFTVIIKCNESLVGFNQLFPEFSGDHLRRQNWNTLGLQHIQTGQVVTIVSGSTSNRYRVQSNDGLSMSLVVQQLVNRLKDKSTGRLAASISQHHVQLVHVQMELHFLCRQEVDRINTELALLMTQLRNIEKRMLRAARERNSRSLTATGLSFLLSSTYDAISGLLDDLAAAQTTIPNPRHSNSKSSDSFNNIQHFRGRSLRLSLSAYLSILPEADIAGARIERILINSINLMIMTACAIRMLQKREHARHGLHCALRLLLLLLRLNVNNDKYTILESAIGFEAQLRDEVNWEEVADAGLAAFLRSVSKKQANNAENKSFSWNKFTSMKDVAKLKKRLTHAVERLDDCKESGIDENETES</sequence>
<dbReference type="InterPro" id="IPR055363">
    <property type="entry name" value="PTHB1_hp_dom"/>
</dbReference>
<feature type="domain" description="PTHB1 C-terminal helix bundle" evidence="6">
    <location>
        <begin position="797"/>
        <end position="874"/>
    </location>
</feature>
<dbReference type="PANTHER" id="PTHR20991:SF0">
    <property type="entry name" value="PROTEIN PTHB1"/>
    <property type="match status" value="1"/>
</dbReference>
<dbReference type="Proteomes" id="UP001607303">
    <property type="component" value="Unassembled WGS sequence"/>
</dbReference>
<proteinExistence type="predicted"/>
<dbReference type="InterPro" id="IPR028073">
    <property type="entry name" value="PHTB1_N_dom"/>
</dbReference>
<dbReference type="InterPro" id="IPR055362">
    <property type="entry name" value="PTHB1_pf_dom"/>
</dbReference>
<organism evidence="7 8">
    <name type="scientific">Vespula maculifrons</name>
    <name type="common">Eastern yellow jacket</name>
    <name type="synonym">Wasp</name>
    <dbReference type="NCBI Taxonomy" id="7453"/>
    <lineage>
        <taxon>Eukaryota</taxon>
        <taxon>Metazoa</taxon>
        <taxon>Ecdysozoa</taxon>
        <taxon>Arthropoda</taxon>
        <taxon>Hexapoda</taxon>
        <taxon>Insecta</taxon>
        <taxon>Pterygota</taxon>
        <taxon>Neoptera</taxon>
        <taxon>Endopterygota</taxon>
        <taxon>Hymenoptera</taxon>
        <taxon>Apocrita</taxon>
        <taxon>Aculeata</taxon>
        <taxon>Vespoidea</taxon>
        <taxon>Vespidae</taxon>
        <taxon>Vespinae</taxon>
        <taxon>Vespula</taxon>
    </lineage>
</organism>
<evidence type="ECO:0000259" key="6">
    <source>
        <dbReference type="Pfam" id="PF23339"/>
    </source>
</evidence>
<feature type="domain" description="PTHB1 hairpin" evidence="5">
    <location>
        <begin position="624"/>
        <end position="705"/>
    </location>
</feature>
<feature type="domain" description="PTHB1 platform" evidence="4">
    <location>
        <begin position="516"/>
        <end position="615"/>
    </location>
</feature>
<evidence type="ECO:0000259" key="5">
    <source>
        <dbReference type="Pfam" id="PF23338"/>
    </source>
</evidence>
<dbReference type="Pfam" id="PF14727">
    <property type="entry name" value="PHTB1_N"/>
    <property type="match status" value="1"/>
</dbReference>
<feature type="coiled-coil region" evidence="1">
    <location>
        <begin position="642"/>
        <end position="669"/>
    </location>
</feature>
<evidence type="ECO:0000256" key="1">
    <source>
        <dbReference type="SAM" id="Coils"/>
    </source>
</evidence>
<dbReference type="EMBL" id="JAYRBN010000065">
    <property type="protein sequence ID" value="KAL2737323.1"/>
    <property type="molecule type" value="Genomic_DNA"/>
</dbReference>
<dbReference type="InterPro" id="IPR055364">
    <property type="entry name" value="PTHB1_CtH_dom"/>
</dbReference>
<comment type="caution">
    <text evidence="7">The sequence shown here is derived from an EMBL/GenBank/DDBJ whole genome shotgun (WGS) entry which is preliminary data.</text>
</comment>
<dbReference type="Pfam" id="PF23338">
    <property type="entry name" value="PTHB1_hp"/>
    <property type="match status" value="1"/>
</dbReference>
<dbReference type="Pfam" id="PF14728">
    <property type="entry name" value="PTHB1_GAE"/>
    <property type="match status" value="1"/>
</dbReference>
<keyword evidence="8" id="KW-1185">Reference proteome</keyword>
<evidence type="ECO:0000259" key="2">
    <source>
        <dbReference type="Pfam" id="PF14727"/>
    </source>
</evidence>
<feature type="domain" description="PTHB1 N-terminal" evidence="2">
    <location>
        <begin position="1"/>
        <end position="358"/>
    </location>
</feature>
<dbReference type="InterPro" id="IPR028074">
    <property type="entry name" value="PHTB1_GAE_dom"/>
</dbReference>
<dbReference type="Pfam" id="PF23339">
    <property type="entry name" value="PTHB1_CtH"/>
    <property type="match status" value="1"/>
</dbReference>
<evidence type="ECO:0000259" key="3">
    <source>
        <dbReference type="Pfam" id="PF14728"/>
    </source>
</evidence>
<evidence type="ECO:0000313" key="8">
    <source>
        <dbReference type="Proteomes" id="UP001607303"/>
    </source>
</evidence>
<name>A0ABD2BX20_VESMC</name>
<dbReference type="AlphaFoldDB" id="A0ABD2BX20"/>
<evidence type="ECO:0000313" key="7">
    <source>
        <dbReference type="EMBL" id="KAL2737323.1"/>
    </source>
</evidence>
<accession>A0ABD2BX20</accession>
<evidence type="ECO:0000259" key="4">
    <source>
        <dbReference type="Pfam" id="PF23337"/>
    </source>
</evidence>